<dbReference type="PANTHER" id="PTHR10426">
    <property type="entry name" value="STRICTOSIDINE SYNTHASE-RELATED"/>
    <property type="match status" value="1"/>
</dbReference>
<dbReference type="Proteomes" id="UP001562065">
    <property type="component" value="Unassembled WGS sequence"/>
</dbReference>
<feature type="domain" description="Strictosidine synthase conserved region" evidence="4">
    <location>
        <begin position="135"/>
        <end position="207"/>
    </location>
</feature>
<protein>
    <recommendedName>
        <fullName evidence="4">Strictosidine synthase conserved region domain-containing protein</fullName>
    </recommendedName>
</protein>
<dbReference type="Pfam" id="PF03088">
    <property type="entry name" value="Str_synth"/>
    <property type="match status" value="1"/>
</dbReference>
<keyword evidence="2" id="KW-0597">Phosphoprotein</keyword>
<dbReference type="EMBL" id="JBGCUO010000001">
    <property type="protein sequence ID" value="MEY1660533.1"/>
    <property type="molecule type" value="Genomic_DNA"/>
</dbReference>
<dbReference type="InterPro" id="IPR018119">
    <property type="entry name" value="Strictosidine_synth_cons-reg"/>
</dbReference>
<keyword evidence="3" id="KW-0325">Glycoprotein</keyword>
<evidence type="ECO:0000256" key="2">
    <source>
        <dbReference type="ARBA" id="ARBA00022553"/>
    </source>
</evidence>
<evidence type="ECO:0000259" key="4">
    <source>
        <dbReference type="Pfam" id="PF03088"/>
    </source>
</evidence>
<evidence type="ECO:0000313" key="5">
    <source>
        <dbReference type="EMBL" id="MEY1660533.1"/>
    </source>
</evidence>
<name>A0ABV4ACE2_9GAMM</name>
<evidence type="ECO:0000256" key="3">
    <source>
        <dbReference type="ARBA" id="ARBA00023180"/>
    </source>
</evidence>
<evidence type="ECO:0000256" key="1">
    <source>
        <dbReference type="ARBA" id="ARBA00009191"/>
    </source>
</evidence>
<dbReference type="PANTHER" id="PTHR10426:SF88">
    <property type="entry name" value="ADIPOCYTE PLASMA MEMBRANE-ASSOCIATED PROTEIN HEMOMUCIN-RELATED"/>
    <property type="match status" value="1"/>
</dbReference>
<sequence length="371" mass="39979">MKAVIDFWRRNSDRLLGRGEAAVTLPPMDGALLPNNVLEQARKVAELPQIDNLVMHEGRLLCSAGHRLWAWQADTGLQPQVEFDAAVAALVSLPDGPLLAALVDGSLHRVTGAGAERLQGLAGFDGFCPTAMVAVDSHTLVLTEGSSHHLAHEWKRDLMSRERSGRVWRLDLAAGRAQLLASGLGWAGGAALTADGQVVVSESWSHRLCTIPLDGAARRAPQPVLSELPAYPGRLVPAAGGGYWLPLFAPRSQLVEFVLREAGYRARMMAEIAEPFWVAPALESGSDFREPLQGGAIKSMGVLKPWAPTRSYGLVVRLDAQFNPLFSLHSRADGRRHGVTSVLEHQQQLWVASQGGRCLLSLTAGDGGEWA</sequence>
<comment type="similarity">
    <text evidence="1">Belongs to the strictosidine synthase family.</text>
</comment>
<reference evidence="5 6" key="1">
    <citation type="submission" date="2024-07" db="EMBL/GenBank/DDBJ databases">
        <authorList>
            <person name="Ren Q."/>
        </authorList>
    </citation>
    <scope>NUCLEOTIDE SEQUENCE [LARGE SCALE GENOMIC DNA]</scope>
    <source>
        <strain evidence="5 6">REN37</strain>
    </source>
</reference>
<keyword evidence="6" id="KW-1185">Reference proteome</keyword>
<dbReference type="InterPro" id="IPR011042">
    <property type="entry name" value="6-blade_b-propeller_TolB-like"/>
</dbReference>
<organism evidence="5 6">
    <name type="scientific">Isoalcanivorax beigongshangi</name>
    <dbReference type="NCBI Taxonomy" id="3238810"/>
    <lineage>
        <taxon>Bacteria</taxon>
        <taxon>Pseudomonadati</taxon>
        <taxon>Pseudomonadota</taxon>
        <taxon>Gammaproteobacteria</taxon>
        <taxon>Oceanospirillales</taxon>
        <taxon>Alcanivoracaceae</taxon>
        <taxon>Isoalcanivorax</taxon>
    </lineage>
</organism>
<proteinExistence type="inferred from homology"/>
<comment type="caution">
    <text evidence="5">The sequence shown here is derived from an EMBL/GenBank/DDBJ whole genome shotgun (WGS) entry which is preliminary data.</text>
</comment>
<accession>A0ABV4ACE2</accession>
<dbReference type="SUPFAM" id="SSF63829">
    <property type="entry name" value="Calcium-dependent phosphotriesterase"/>
    <property type="match status" value="1"/>
</dbReference>
<evidence type="ECO:0000313" key="6">
    <source>
        <dbReference type="Proteomes" id="UP001562065"/>
    </source>
</evidence>
<dbReference type="RefSeq" id="WP_369453781.1">
    <property type="nucleotide sequence ID" value="NZ_JBGCUO010000001.1"/>
</dbReference>
<gene>
    <name evidence="5" type="ORF">AB5I84_00055</name>
</gene>
<dbReference type="Gene3D" id="2.120.10.30">
    <property type="entry name" value="TolB, C-terminal domain"/>
    <property type="match status" value="1"/>
</dbReference>